<organism evidence="1 2">
    <name type="scientific">Candidatus Defluviibacterium haderslevense</name>
    <dbReference type="NCBI Taxonomy" id="2981993"/>
    <lineage>
        <taxon>Bacteria</taxon>
        <taxon>Pseudomonadati</taxon>
        <taxon>Bacteroidota</taxon>
        <taxon>Saprospiria</taxon>
        <taxon>Saprospirales</taxon>
        <taxon>Saprospiraceae</taxon>
        <taxon>Candidatus Defluviibacterium</taxon>
    </lineage>
</organism>
<gene>
    <name evidence="1" type="ORF">IPO85_14865</name>
</gene>
<dbReference type="AlphaFoldDB" id="A0A9D7XFK3"/>
<name>A0A9D7XFK3_9BACT</name>
<protein>
    <submittedName>
        <fullName evidence="1">Uncharacterized protein</fullName>
    </submittedName>
</protein>
<sequence length="426" mass="47973">MKNLLIFLFMFSLSVTKIVSQDQNGTPNPHGLALQYCYGGIKKVYNTSAGPHYLNVVKGMEHLVYWNHSLGVWAYNNVDVRIFEETSPGNWTLVLSQFNVPYLPMSGYTFPVKFTFNSSNLFKVEFYGPGLLTPLDINSGSQVYIKPYDMEIIAIQPYNTCPLPKYTTGHAINYSLWPLSDQSIGCYRIIDPAHNGYNNIVDGTWDFGKGLISQLLQEYDCLDYGSIEEPFKDWNSYVYLQDGINDPCFEGAVIGECYSWTGGAPWDICRTYKIKVALWAYSASILNPAMDEYNPCNQINLKQDESKKLPNFACGTCISKDIVICKFCKPATLPGDLIDIQVYPNPIKFGGIINVVMDHQIDQNYITDLQIVDIITGDRILGIENIPYTGPRSLQQIDLEETQNGVYQLVATSSIGTRIVVDFIIN</sequence>
<dbReference type="Proteomes" id="UP000808349">
    <property type="component" value="Unassembled WGS sequence"/>
</dbReference>
<dbReference type="EMBL" id="JADKFW010000013">
    <property type="protein sequence ID" value="MBK9718766.1"/>
    <property type="molecule type" value="Genomic_DNA"/>
</dbReference>
<reference evidence="1 2" key="1">
    <citation type="submission" date="2020-10" db="EMBL/GenBank/DDBJ databases">
        <title>Connecting structure to function with the recovery of over 1000 high-quality activated sludge metagenome-assembled genomes encoding full-length rRNA genes using long-read sequencing.</title>
        <authorList>
            <person name="Singleton C.M."/>
            <person name="Petriglieri F."/>
            <person name="Kristensen J.M."/>
            <person name="Kirkegaard R.H."/>
            <person name="Michaelsen T.Y."/>
            <person name="Andersen M.H."/>
            <person name="Karst S.M."/>
            <person name="Dueholm M.S."/>
            <person name="Nielsen P.H."/>
            <person name="Albertsen M."/>
        </authorList>
    </citation>
    <scope>NUCLEOTIDE SEQUENCE [LARGE SCALE GENOMIC DNA]</scope>
    <source>
        <strain evidence="1">Ribe_18-Q3-R11-54_BAT3C.373</strain>
    </source>
</reference>
<evidence type="ECO:0000313" key="1">
    <source>
        <dbReference type="EMBL" id="MBK9718766.1"/>
    </source>
</evidence>
<accession>A0A9D7XFK3</accession>
<proteinExistence type="predicted"/>
<evidence type="ECO:0000313" key="2">
    <source>
        <dbReference type="Proteomes" id="UP000808349"/>
    </source>
</evidence>
<comment type="caution">
    <text evidence="1">The sequence shown here is derived from an EMBL/GenBank/DDBJ whole genome shotgun (WGS) entry which is preliminary data.</text>
</comment>